<organism evidence="7 8">
    <name type="scientific">Fusobacterium periodonticum ATCC 33693</name>
    <dbReference type="NCBI Taxonomy" id="546275"/>
    <lineage>
        <taxon>Bacteria</taxon>
        <taxon>Fusobacteriati</taxon>
        <taxon>Fusobacteriota</taxon>
        <taxon>Fusobacteriia</taxon>
        <taxon>Fusobacteriales</taxon>
        <taxon>Fusobacteriaceae</taxon>
        <taxon>Fusobacterium</taxon>
    </lineage>
</organism>
<comment type="caution">
    <text evidence="7">The sequence shown here is derived from an EMBL/GenBank/DDBJ whole genome shotgun (WGS) entry which is preliminary data.</text>
</comment>
<dbReference type="AlphaFoldDB" id="D4CWV6"/>
<proteinExistence type="predicted"/>
<dbReference type="InterPro" id="IPR005899">
    <property type="entry name" value="Na_pump_deCOase"/>
</dbReference>
<sequence>MNVIHSLTSKIKNKRGIVMWTSNTMTLSESIITFLIGFSIVFAALIALALFIIISSKVINALVKEEEVVAPKPVANVSKTSANTASAKAVAEKDNQEAENLAVIISAISEELREPVENFTIVSVTEI</sequence>
<dbReference type="GO" id="GO:0036376">
    <property type="term" value="P:sodium ion export across plasma membrane"/>
    <property type="evidence" value="ECO:0007669"/>
    <property type="project" value="InterPro"/>
</dbReference>
<evidence type="ECO:0000256" key="4">
    <source>
        <dbReference type="ARBA" id="ARBA00022989"/>
    </source>
</evidence>
<protein>
    <submittedName>
        <fullName evidence="7">Sodium pump decarboxylase, gamma subunit</fullName>
    </submittedName>
</protein>
<dbReference type="GO" id="GO:0015081">
    <property type="term" value="F:sodium ion transmembrane transporter activity"/>
    <property type="evidence" value="ECO:0007669"/>
    <property type="project" value="InterPro"/>
</dbReference>
<dbReference type="Pfam" id="PF04277">
    <property type="entry name" value="OAD_gamma"/>
    <property type="match status" value="1"/>
</dbReference>
<dbReference type="GO" id="GO:0005886">
    <property type="term" value="C:plasma membrane"/>
    <property type="evidence" value="ECO:0007669"/>
    <property type="project" value="UniProtKB-SubCell"/>
</dbReference>
<evidence type="ECO:0000256" key="3">
    <source>
        <dbReference type="ARBA" id="ARBA00022692"/>
    </source>
</evidence>
<comment type="subcellular location">
    <subcellularLocation>
        <location evidence="1">Cell membrane</location>
    </subcellularLocation>
</comment>
<evidence type="ECO:0000256" key="6">
    <source>
        <dbReference type="SAM" id="Phobius"/>
    </source>
</evidence>
<dbReference type="HOGENOM" id="CLU_173173_0_0_0"/>
<name>D4CWV6_9FUSO</name>
<keyword evidence="4 6" id="KW-1133">Transmembrane helix</keyword>
<keyword evidence="2" id="KW-1003">Cell membrane</keyword>
<reference evidence="7 8" key="1">
    <citation type="submission" date="2010-02" db="EMBL/GenBank/DDBJ databases">
        <authorList>
            <person name="Weinstock G."/>
            <person name="Sodergren E."/>
            <person name="Clifton S."/>
            <person name="Fulton L."/>
            <person name="Fulton B."/>
            <person name="Courtney L."/>
            <person name="Fronick C."/>
            <person name="Harrison M."/>
            <person name="Strong C."/>
            <person name="Farmer C."/>
            <person name="Delahaunty K."/>
            <person name="Markovic C."/>
            <person name="Hall O."/>
            <person name="Minx P."/>
            <person name="Tomlinson C."/>
            <person name="Mitreva M."/>
            <person name="Nelson J."/>
            <person name="Hou S."/>
            <person name="Wollam A."/>
            <person name="Pepin K.H."/>
            <person name="Johnson M."/>
            <person name="Bhonagiri V."/>
            <person name="Zhang X."/>
            <person name="Suruliraj S."/>
            <person name="Warren W."/>
            <person name="Chinwalla A."/>
            <person name="Mardis E.R."/>
            <person name="Wilson R.K."/>
        </authorList>
    </citation>
    <scope>NUCLEOTIDE SEQUENCE [LARGE SCALE GENOMIC DNA]</scope>
    <source>
        <strain evidence="7 8">ATCC 33693</strain>
    </source>
</reference>
<dbReference type="Proteomes" id="UP000003748">
    <property type="component" value="Unassembled WGS sequence"/>
</dbReference>
<feature type="transmembrane region" description="Helical" evidence="6">
    <location>
        <begin position="31"/>
        <end position="54"/>
    </location>
</feature>
<evidence type="ECO:0000256" key="1">
    <source>
        <dbReference type="ARBA" id="ARBA00004236"/>
    </source>
</evidence>
<evidence type="ECO:0000256" key="2">
    <source>
        <dbReference type="ARBA" id="ARBA00022475"/>
    </source>
</evidence>
<keyword evidence="5 6" id="KW-0472">Membrane</keyword>
<evidence type="ECO:0000256" key="5">
    <source>
        <dbReference type="ARBA" id="ARBA00023136"/>
    </source>
</evidence>
<dbReference type="EMBL" id="ACJY01000096">
    <property type="protein sequence ID" value="EFE86171.1"/>
    <property type="molecule type" value="Genomic_DNA"/>
</dbReference>
<dbReference type="eggNOG" id="ENOG5032UGG">
    <property type="taxonomic scope" value="Bacteria"/>
</dbReference>
<gene>
    <name evidence="7" type="ORF">FUSPEROL_01915</name>
</gene>
<dbReference type="STRING" id="546275.FUSPEROL_01915"/>
<evidence type="ECO:0000313" key="8">
    <source>
        <dbReference type="Proteomes" id="UP000003748"/>
    </source>
</evidence>
<keyword evidence="3 6" id="KW-0812">Transmembrane</keyword>
<accession>D4CWV6</accession>
<dbReference type="NCBIfam" id="TIGR01195">
    <property type="entry name" value="oadG_fam"/>
    <property type="match status" value="1"/>
</dbReference>
<evidence type="ECO:0000313" key="7">
    <source>
        <dbReference type="EMBL" id="EFE86171.1"/>
    </source>
</evidence>